<dbReference type="Proteomes" id="UP001642360">
    <property type="component" value="Unassembled WGS sequence"/>
</dbReference>
<comment type="caution">
    <text evidence="2">The sequence shown here is derived from an EMBL/GenBank/DDBJ whole genome shotgun (WGS) entry which is preliminary data.</text>
</comment>
<evidence type="ECO:0000313" key="3">
    <source>
        <dbReference type="Proteomes" id="UP001642360"/>
    </source>
</evidence>
<gene>
    <name evidence="2" type="ORF">ILEXP_LOCUS23899</name>
</gene>
<sequence>MTMLVSRGNKGSICQEANMAQPEGQESSKEDSSMAVVLTHNSVNSIALNPFNCPRAIKQALRPFHKPFCGGIPKKAKVLFMNISSTWQCCTETKPTKTSSSLRHVLLNSYMLRSMP</sequence>
<feature type="region of interest" description="Disordered" evidence="1">
    <location>
        <begin position="1"/>
        <end position="33"/>
    </location>
</feature>
<dbReference type="AlphaFoldDB" id="A0ABC8SLK1"/>
<reference evidence="2 3" key="1">
    <citation type="submission" date="2024-02" db="EMBL/GenBank/DDBJ databases">
        <authorList>
            <person name="Vignale AGUSTIN F."/>
            <person name="Sosa J E."/>
            <person name="Modenutti C."/>
        </authorList>
    </citation>
    <scope>NUCLEOTIDE SEQUENCE [LARGE SCALE GENOMIC DNA]</scope>
</reference>
<keyword evidence="3" id="KW-1185">Reference proteome</keyword>
<name>A0ABC8SLK1_9AQUA</name>
<proteinExistence type="predicted"/>
<protein>
    <submittedName>
        <fullName evidence="2">Uncharacterized protein</fullName>
    </submittedName>
</protein>
<accession>A0ABC8SLK1</accession>
<organism evidence="2 3">
    <name type="scientific">Ilex paraguariensis</name>
    <name type="common">yerba mate</name>
    <dbReference type="NCBI Taxonomy" id="185542"/>
    <lineage>
        <taxon>Eukaryota</taxon>
        <taxon>Viridiplantae</taxon>
        <taxon>Streptophyta</taxon>
        <taxon>Embryophyta</taxon>
        <taxon>Tracheophyta</taxon>
        <taxon>Spermatophyta</taxon>
        <taxon>Magnoliopsida</taxon>
        <taxon>eudicotyledons</taxon>
        <taxon>Gunneridae</taxon>
        <taxon>Pentapetalae</taxon>
        <taxon>asterids</taxon>
        <taxon>campanulids</taxon>
        <taxon>Aquifoliales</taxon>
        <taxon>Aquifoliaceae</taxon>
        <taxon>Ilex</taxon>
    </lineage>
</organism>
<dbReference type="EMBL" id="CAUOFW020002713">
    <property type="protein sequence ID" value="CAK9155487.1"/>
    <property type="molecule type" value="Genomic_DNA"/>
</dbReference>
<evidence type="ECO:0000313" key="2">
    <source>
        <dbReference type="EMBL" id="CAK9155487.1"/>
    </source>
</evidence>
<evidence type="ECO:0000256" key="1">
    <source>
        <dbReference type="SAM" id="MobiDB-lite"/>
    </source>
</evidence>